<gene>
    <name evidence="2" type="ORF">SAMN05661096_00068</name>
</gene>
<feature type="signal peptide" evidence="1">
    <location>
        <begin position="1"/>
        <end position="21"/>
    </location>
</feature>
<keyword evidence="3" id="KW-1185">Reference proteome</keyword>
<dbReference type="Proteomes" id="UP000193804">
    <property type="component" value="Unassembled WGS sequence"/>
</dbReference>
<dbReference type="STRING" id="1028.SAMN05661096_00068"/>
<feature type="chain" id="PRO_5013095462" evidence="1">
    <location>
        <begin position="22"/>
        <end position="157"/>
    </location>
</feature>
<dbReference type="EMBL" id="FXAW01000001">
    <property type="protein sequence ID" value="SMG07707.1"/>
    <property type="molecule type" value="Genomic_DNA"/>
</dbReference>
<evidence type="ECO:0000313" key="2">
    <source>
        <dbReference type="EMBL" id="SMG07707.1"/>
    </source>
</evidence>
<sequence length="157" mass="18096">MKNIIRIVWLLCFCLSINACHQESTIMVTRIIDNQTDKLVEINIWVSNNLFEKIKIAENSADTLKSMCDIERGQVQNCNPVARWSEGADSVQVIFDNESVLTYCISDAYCSEINKKNIMDFNIFNNPDVANNGYEEIEDKVFVFTIEESDYELAEKF</sequence>
<accession>A0A1X7I1P7</accession>
<dbReference type="AlphaFoldDB" id="A0A1X7I1P7"/>
<proteinExistence type="predicted"/>
<evidence type="ECO:0000313" key="3">
    <source>
        <dbReference type="Proteomes" id="UP000193804"/>
    </source>
</evidence>
<keyword evidence="1" id="KW-0732">Signal</keyword>
<name>A0A1X7I1P7_9BACT</name>
<evidence type="ECO:0000256" key="1">
    <source>
        <dbReference type="SAM" id="SignalP"/>
    </source>
</evidence>
<protein>
    <submittedName>
        <fullName evidence="2">Uncharacterized protein</fullName>
    </submittedName>
</protein>
<organism evidence="2 3">
    <name type="scientific">Marivirga sericea</name>
    <dbReference type="NCBI Taxonomy" id="1028"/>
    <lineage>
        <taxon>Bacteria</taxon>
        <taxon>Pseudomonadati</taxon>
        <taxon>Bacteroidota</taxon>
        <taxon>Cytophagia</taxon>
        <taxon>Cytophagales</taxon>
        <taxon>Marivirgaceae</taxon>
        <taxon>Marivirga</taxon>
    </lineage>
</organism>
<reference evidence="3" key="1">
    <citation type="submission" date="2017-04" db="EMBL/GenBank/DDBJ databases">
        <authorList>
            <person name="Varghese N."/>
            <person name="Submissions S."/>
        </authorList>
    </citation>
    <scope>NUCLEOTIDE SEQUENCE [LARGE SCALE GENOMIC DNA]</scope>
    <source>
        <strain evidence="3">DSM 4125</strain>
    </source>
</reference>